<dbReference type="Proteomes" id="UP000326939">
    <property type="component" value="Chromosome 12"/>
</dbReference>
<dbReference type="EMBL" id="VDCV01000012">
    <property type="protein sequence ID" value="KAB5531744.1"/>
    <property type="molecule type" value="Genomic_DNA"/>
</dbReference>
<sequence length="387" mass="42366">MPQKRIFDKQSLNLIPDLSLHISLPNSAPSSICTNDGDFAFDIWRKDDGLKSHSDSSIRAGSQADTELSLAKPANTALEAESRWRRSFCGSGAGSAEGHNHGQARQRNLLLQCSSNGQMSRINHGISVLDVTGLKPIKGIPVYNSWNSSGDIDPRFSFNQMPYSPPCTPYSSSNSSAEHHKSTFQAYRMDSSAPRFNGMSMETLRAPQYHQYGAPSVGSGTGAEVYGSGMIRSRFMPKSQNKRNMRAPRMRWTSSLHARFVHAVELLGGHERATPKSVLELMDVKDLTLSHVKSHLQMYRTVKSTDCRPAASSDGSGDEDFMPGTACSNQNGNYLLNQKGGSNVPQHDNGYPNSPTNLWSNSSSLLHGHRSYLPHHGSGKNVSDGKQ</sequence>
<accession>A0A5N5KMX9</accession>
<organism evidence="9 10">
    <name type="scientific">Salix brachista</name>
    <dbReference type="NCBI Taxonomy" id="2182728"/>
    <lineage>
        <taxon>Eukaryota</taxon>
        <taxon>Viridiplantae</taxon>
        <taxon>Streptophyta</taxon>
        <taxon>Embryophyta</taxon>
        <taxon>Tracheophyta</taxon>
        <taxon>Spermatophyta</taxon>
        <taxon>Magnoliopsida</taxon>
        <taxon>eudicotyledons</taxon>
        <taxon>Gunneridae</taxon>
        <taxon>Pentapetalae</taxon>
        <taxon>rosids</taxon>
        <taxon>fabids</taxon>
        <taxon>Malpighiales</taxon>
        <taxon>Salicaceae</taxon>
        <taxon>Saliceae</taxon>
        <taxon>Salix</taxon>
    </lineage>
</organism>
<feature type="region of interest" description="Disordered" evidence="7">
    <location>
        <begin position="306"/>
        <end position="363"/>
    </location>
</feature>
<reference evidence="10" key="1">
    <citation type="journal article" date="2019" name="Gigascience">
        <title>De novo genome assembly of the endangered Acer yangbiense, a plant species with extremely small populations endemic to Yunnan Province, China.</title>
        <authorList>
            <person name="Yang J."/>
            <person name="Wariss H.M."/>
            <person name="Tao L."/>
            <person name="Zhang R."/>
            <person name="Yun Q."/>
            <person name="Hollingsworth P."/>
            <person name="Dao Z."/>
            <person name="Luo G."/>
            <person name="Guo H."/>
            <person name="Ma Y."/>
            <person name="Sun W."/>
        </authorList>
    </citation>
    <scope>NUCLEOTIDE SEQUENCE [LARGE SCALE GENOMIC DNA]</scope>
    <source>
        <strain evidence="10">cv. br00</strain>
    </source>
</reference>
<evidence type="ECO:0000256" key="1">
    <source>
        <dbReference type="ARBA" id="ARBA00004123"/>
    </source>
</evidence>
<dbReference type="GO" id="GO:0006355">
    <property type="term" value="P:regulation of DNA-templated transcription"/>
    <property type="evidence" value="ECO:0007669"/>
    <property type="project" value="InterPro"/>
</dbReference>
<evidence type="ECO:0000259" key="8">
    <source>
        <dbReference type="Pfam" id="PF00249"/>
    </source>
</evidence>
<evidence type="ECO:0000313" key="9">
    <source>
        <dbReference type="EMBL" id="KAB5531744.1"/>
    </source>
</evidence>
<dbReference type="GO" id="GO:0010158">
    <property type="term" value="P:abaxial cell fate specification"/>
    <property type="evidence" value="ECO:0007669"/>
    <property type="project" value="InterPro"/>
</dbReference>
<dbReference type="InterPro" id="IPR044847">
    <property type="entry name" value="KAN_fam"/>
</dbReference>
<proteinExistence type="predicted"/>
<dbReference type="InterPro" id="IPR006447">
    <property type="entry name" value="Myb_dom_plants"/>
</dbReference>
<evidence type="ECO:0000256" key="6">
    <source>
        <dbReference type="ARBA" id="ARBA00023242"/>
    </source>
</evidence>
<dbReference type="Pfam" id="PF00249">
    <property type="entry name" value="Myb_DNA-binding"/>
    <property type="match status" value="1"/>
</dbReference>
<keyword evidence="10" id="KW-1185">Reference proteome</keyword>
<dbReference type="GO" id="GO:0005634">
    <property type="term" value="C:nucleus"/>
    <property type="evidence" value="ECO:0007669"/>
    <property type="project" value="UniProtKB-SubCell"/>
</dbReference>
<comment type="subcellular location">
    <subcellularLocation>
        <location evidence="1">Nucleus</location>
    </subcellularLocation>
</comment>
<evidence type="ECO:0000313" key="10">
    <source>
        <dbReference type="Proteomes" id="UP000326939"/>
    </source>
</evidence>
<dbReference type="AlphaFoldDB" id="A0A5N5KMX9"/>
<dbReference type="InterPro" id="IPR009057">
    <property type="entry name" value="Homeodomain-like_sf"/>
</dbReference>
<keyword evidence="6" id="KW-0539">Nucleus</keyword>
<gene>
    <name evidence="9" type="ORF">DKX38_018414</name>
</gene>
<dbReference type="PANTHER" id="PTHR31496">
    <property type="entry name" value="TRANSCRIPTION FACTOR KAN2-RELATED"/>
    <property type="match status" value="1"/>
</dbReference>
<keyword evidence="3" id="KW-0221">Differentiation</keyword>
<keyword evidence="2" id="KW-0217">Developmental protein</keyword>
<dbReference type="Gene3D" id="1.10.10.60">
    <property type="entry name" value="Homeodomain-like"/>
    <property type="match status" value="1"/>
</dbReference>
<dbReference type="InterPro" id="IPR001005">
    <property type="entry name" value="SANT/Myb"/>
</dbReference>
<keyword evidence="5" id="KW-0804">Transcription</keyword>
<dbReference type="FunFam" id="1.10.10.60:FF:000002">
    <property type="entry name" value="Myb family transcription factor"/>
    <property type="match status" value="1"/>
</dbReference>
<dbReference type="PANTHER" id="PTHR31496:SF53">
    <property type="entry name" value="MYB-LIKE DOMAIN-CONTAINING PROTEIN"/>
    <property type="match status" value="1"/>
</dbReference>
<feature type="compositionally biased region" description="Polar residues" evidence="7">
    <location>
        <begin position="326"/>
        <end position="363"/>
    </location>
</feature>
<dbReference type="NCBIfam" id="TIGR01557">
    <property type="entry name" value="myb_SHAQKYF"/>
    <property type="match status" value="1"/>
</dbReference>
<dbReference type="GO" id="GO:0000976">
    <property type="term" value="F:transcription cis-regulatory region binding"/>
    <property type="evidence" value="ECO:0007669"/>
    <property type="project" value="InterPro"/>
</dbReference>
<evidence type="ECO:0000256" key="5">
    <source>
        <dbReference type="ARBA" id="ARBA00023163"/>
    </source>
</evidence>
<name>A0A5N5KMX9_9ROSI</name>
<evidence type="ECO:0000256" key="3">
    <source>
        <dbReference type="ARBA" id="ARBA00022782"/>
    </source>
</evidence>
<evidence type="ECO:0000256" key="4">
    <source>
        <dbReference type="ARBA" id="ARBA00023015"/>
    </source>
</evidence>
<feature type="domain" description="Myb-like" evidence="8">
    <location>
        <begin position="249"/>
        <end position="300"/>
    </location>
</feature>
<keyword evidence="4" id="KW-0805">Transcription regulation</keyword>
<dbReference type="SUPFAM" id="SSF46689">
    <property type="entry name" value="Homeodomain-like"/>
    <property type="match status" value="1"/>
</dbReference>
<evidence type="ECO:0000256" key="7">
    <source>
        <dbReference type="SAM" id="MobiDB-lite"/>
    </source>
</evidence>
<comment type="caution">
    <text evidence="9">The sequence shown here is derived from an EMBL/GenBank/DDBJ whole genome shotgun (WGS) entry which is preliminary data.</text>
</comment>
<protein>
    <recommendedName>
        <fullName evidence="8">Myb-like domain-containing protein</fullName>
    </recommendedName>
</protein>
<evidence type="ECO:0000256" key="2">
    <source>
        <dbReference type="ARBA" id="ARBA00022473"/>
    </source>
</evidence>